<evidence type="ECO:0000256" key="2">
    <source>
        <dbReference type="ARBA" id="ARBA00022448"/>
    </source>
</evidence>
<evidence type="ECO:0000256" key="3">
    <source>
        <dbReference type="ARBA" id="ARBA00022692"/>
    </source>
</evidence>
<comment type="subcellular location">
    <subcellularLocation>
        <location evidence="1">Membrane</location>
        <topology evidence="1">Multi-pass membrane protein</topology>
    </subcellularLocation>
</comment>
<evidence type="ECO:0000313" key="12">
    <source>
        <dbReference type="EMBL" id="RUP47939.1"/>
    </source>
</evidence>
<keyword evidence="2" id="KW-0813">Transport</keyword>
<dbReference type="InterPro" id="IPR011527">
    <property type="entry name" value="ABC1_TM_dom"/>
</dbReference>
<dbReference type="InterPro" id="IPR050173">
    <property type="entry name" value="ABC_transporter_C-like"/>
</dbReference>
<dbReference type="InterPro" id="IPR017871">
    <property type="entry name" value="ABC_transporter-like_CS"/>
</dbReference>
<protein>
    <submittedName>
        <fullName evidence="12">ABC transporter type 1, transmembrane domain-containing protein</fullName>
    </submittedName>
</protein>
<dbReference type="SUPFAM" id="SSF52540">
    <property type="entry name" value="P-loop containing nucleoside triphosphate hydrolases"/>
    <property type="match status" value="2"/>
</dbReference>
<dbReference type="Pfam" id="PF00005">
    <property type="entry name" value="ABC_tran"/>
    <property type="match status" value="1"/>
</dbReference>
<dbReference type="AlphaFoldDB" id="A0A433DAS0"/>
<dbReference type="PANTHER" id="PTHR24223:SF353">
    <property type="entry name" value="ABC TRANSPORTER ATP-BINDING PROTEIN_PERMEASE VMR1-RELATED"/>
    <property type="match status" value="1"/>
</dbReference>
<sequence length="868" mass="96815">MAGRLYTDILPTLNPALTRPARQKQRVALARAVYSRARHVLLDDCFSAVDTHTAQHIHRHCIHGNLMRDRTVILVTHHLRLCLPTAAYVVKLEHGRAVVAANTAQLPEAVRKSLMEIEDQRVLVSGNTPVVPSSPWQDDLFDEDPMREGAEGARLSLPRKPGEPVQKLAPLKRPFLNRVPTVTLQPASPIVEQYAHAGPDQGSRRPHRLVEEEWRESGGVQWFIYQFYVDAAGTPLYWAVFVVIFVLFRVLNVAEGWWLKVWSSAYTNEGEGAGNGTAPGQAYDAEALYEAQVDVNYYLGVYALIAIASIVSPVAKTAYTYVGSFAAARVLHQRMLGAVIRAPLRVYDTVPVGRILNRFSKDLETIDTQLISNCGEFLSTVLSVISIVIVVSIATPLFLFAAFFVGLLYWRIAQLYSSSSRELKRLDSTLKSPIFSQFGETIIGVTTIRAFGEQSRFMSEMLVRIDDSLRAYYAYRAANRWLAIRADFIGALIALLAGLLILIFPNRVDAGLAGLSLTYALNFVYQMNWLVRAYTNIELNLTSVERVHEYVVMPQEPPGIILGARPPVWWPHEGRIEVKGLVVQYAPDLENVIRGISFDVKAKERIGIVGRTGSGKSTLALSLFRFVEPTAGAIIIDGIDISSIGLEDLRSRFTIIPQDPILLSGNVRSNLDPFNEYTEDEIWESLYRVQLADAESRSGDGRATADPGAISLIATLDDPVSEGGRNFSQGQRQLLCLARALLRNSKIYLRVSLQVTISTSPHPWCRLKIIVMDEATASVDFTTDRNIQGTIRQEFEQSTLLCIAHRLRTVIDYDRVLVLDQGRVVEYDTPYNLLLNREDTAFRRMCEASGEMDSLVEAATLRKLSGGR</sequence>
<dbReference type="GO" id="GO:0000329">
    <property type="term" value="C:fungal-type vacuole membrane"/>
    <property type="evidence" value="ECO:0007669"/>
    <property type="project" value="TreeGrafter"/>
</dbReference>
<evidence type="ECO:0000256" key="7">
    <source>
        <dbReference type="ARBA" id="ARBA00022989"/>
    </source>
</evidence>
<dbReference type="InterPro" id="IPR003593">
    <property type="entry name" value="AAA+_ATPase"/>
</dbReference>
<evidence type="ECO:0000256" key="4">
    <source>
        <dbReference type="ARBA" id="ARBA00022737"/>
    </source>
</evidence>
<organism evidence="12 13">
    <name type="scientific">Jimgerdemannia flammicorona</name>
    <dbReference type="NCBI Taxonomy" id="994334"/>
    <lineage>
        <taxon>Eukaryota</taxon>
        <taxon>Fungi</taxon>
        <taxon>Fungi incertae sedis</taxon>
        <taxon>Mucoromycota</taxon>
        <taxon>Mucoromycotina</taxon>
        <taxon>Endogonomycetes</taxon>
        <taxon>Endogonales</taxon>
        <taxon>Endogonaceae</taxon>
        <taxon>Jimgerdemannia</taxon>
    </lineage>
</organism>
<evidence type="ECO:0000256" key="9">
    <source>
        <dbReference type="SAM" id="Phobius"/>
    </source>
</evidence>
<gene>
    <name evidence="12" type="ORF">BC936DRAFT_145150</name>
</gene>
<evidence type="ECO:0000259" key="10">
    <source>
        <dbReference type="PROSITE" id="PS50893"/>
    </source>
</evidence>
<evidence type="ECO:0000256" key="6">
    <source>
        <dbReference type="ARBA" id="ARBA00022840"/>
    </source>
</evidence>
<dbReference type="EMBL" id="RBNI01003911">
    <property type="protein sequence ID" value="RUP47939.1"/>
    <property type="molecule type" value="Genomic_DNA"/>
</dbReference>
<evidence type="ECO:0000313" key="13">
    <source>
        <dbReference type="Proteomes" id="UP000268093"/>
    </source>
</evidence>
<keyword evidence="6" id="KW-0067">ATP-binding</keyword>
<evidence type="ECO:0000256" key="5">
    <source>
        <dbReference type="ARBA" id="ARBA00022741"/>
    </source>
</evidence>
<keyword evidence="13" id="KW-1185">Reference proteome</keyword>
<feature type="transmembrane region" description="Helical" evidence="9">
    <location>
        <begin position="377"/>
        <end position="410"/>
    </location>
</feature>
<feature type="transmembrane region" description="Helical" evidence="9">
    <location>
        <begin position="236"/>
        <end position="254"/>
    </location>
</feature>
<dbReference type="PROSITE" id="PS00211">
    <property type="entry name" value="ABC_TRANSPORTER_1"/>
    <property type="match status" value="1"/>
</dbReference>
<dbReference type="FunFam" id="1.20.1560.10:FF:000013">
    <property type="entry name" value="ABC transporter C family member 2"/>
    <property type="match status" value="1"/>
</dbReference>
<dbReference type="CDD" id="cd18604">
    <property type="entry name" value="ABC_6TM_VMR1_D2_like"/>
    <property type="match status" value="1"/>
</dbReference>
<dbReference type="InterPro" id="IPR027417">
    <property type="entry name" value="P-loop_NTPase"/>
</dbReference>
<keyword evidence="8 9" id="KW-0472">Membrane</keyword>
<evidence type="ECO:0000259" key="11">
    <source>
        <dbReference type="PROSITE" id="PS50929"/>
    </source>
</evidence>
<dbReference type="GO" id="GO:0016887">
    <property type="term" value="F:ATP hydrolysis activity"/>
    <property type="evidence" value="ECO:0007669"/>
    <property type="project" value="InterPro"/>
</dbReference>
<dbReference type="PANTHER" id="PTHR24223">
    <property type="entry name" value="ATP-BINDING CASSETTE SUB-FAMILY C"/>
    <property type="match status" value="1"/>
</dbReference>
<evidence type="ECO:0000256" key="1">
    <source>
        <dbReference type="ARBA" id="ARBA00004141"/>
    </source>
</evidence>
<dbReference type="OrthoDB" id="6500128at2759"/>
<dbReference type="PROSITE" id="PS50929">
    <property type="entry name" value="ABC_TM1F"/>
    <property type="match status" value="1"/>
</dbReference>
<feature type="domain" description="ABC transmembrane type-1" evidence="11">
    <location>
        <begin position="239"/>
        <end position="539"/>
    </location>
</feature>
<accession>A0A433DAS0</accession>
<dbReference type="SMART" id="SM00382">
    <property type="entry name" value="AAA"/>
    <property type="match status" value="1"/>
</dbReference>
<evidence type="ECO:0000256" key="8">
    <source>
        <dbReference type="ARBA" id="ARBA00023136"/>
    </source>
</evidence>
<keyword evidence="5" id="KW-0547">Nucleotide-binding</keyword>
<dbReference type="FunFam" id="3.40.50.300:FF:000163">
    <property type="entry name" value="Multidrug resistance-associated protein member 4"/>
    <property type="match status" value="1"/>
</dbReference>
<dbReference type="Pfam" id="PF00664">
    <property type="entry name" value="ABC_membrane"/>
    <property type="match status" value="1"/>
</dbReference>
<keyword evidence="7 9" id="KW-1133">Transmembrane helix</keyword>
<dbReference type="InterPro" id="IPR036640">
    <property type="entry name" value="ABC1_TM_sf"/>
</dbReference>
<reference evidence="12 13" key="1">
    <citation type="journal article" date="2018" name="New Phytol.">
        <title>Phylogenomics of Endogonaceae and evolution of mycorrhizas within Mucoromycota.</title>
        <authorList>
            <person name="Chang Y."/>
            <person name="Desiro A."/>
            <person name="Na H."/>
            <person name="Sandor L."/>
            <person name="Lipzen A."/>
            <person name="Clum A."/>
            <person name="Barry K."/>
            <person name="Grigoriev I.V."/>
            <person name="Martin F.M."/>
            <person name="Stajich J.E."/>
            <person name="Smith M.E."/>
            <person name="Bonito G."/>
            <person name="Spatafora J.W."/>
        </authorList>
    </citation>
    <scope>NUCLEOTIDE SEQUENCE [LARGE SCALE GENOMIC DNA]</scope>
    <source>
        <strain evidence="12 13">GMNB39</strain>
    </source>
</reference>
<feature type="transmembrane region" description="Helical" evidence="9">
    <location>
        <begin position="295"/>
        <end position="315"/>
    </location>
</feature>
<keyword evidence="3 9" id="KW-0812">Transmembrane</keyword>
<dbReference type="GO" id="GO:0140359">
    <property type="term" value="F:ABC-type transporter activity"/>
    <property type="evidence" value="ECO:0007669"/>
    <property type="project" value="InterPro"/>
</dbReference>
<dbReference type="Gene3D" id="1.20.1560.10">
    <property type="entry name" value="ABC transporter type 1, transmembrane domain"/>
    <property type="match status" value="1"/>
</dbReference>
<name>A0A433DAS0_9FUNG</name>
<dbReference type="CDD" id="cd03244">
    <property type="entry name" value="ABCC_MRP_domain2"/>
    <property type="match status" value="1"/>
</dbReference>
<feature type="domain" description="ABC transporter" evidence="10">
    <location>
        <begin position="576"/>
        <end position="846"/>
    </location>
</feature>
<comment type="caution">
    <text evidence="12">The sequence shown here is derived from an EMBL/GenBank/DDBJ whole genome shotgun (WGS) entry which is preliminary data.</text>
</comment>
<dbReference type="Gene3D" id="3.40.50.300">
    <property type="entry name" value="P-loop containing nucleotide triphosphate hydrolases"/>
    <property type="match status" value="2"/>
</dbReference>
<dbReference type="Proteomes" id="UP000268093">
    <property type="component" value="Unassembled WGS sequence"/>
</dbReference>
<feature type="transmembrane region" description="Helical" evidence="9">
    <location>
        <begin position="482"/>
        <end position="504"/>
    </location>
</feature>
<keyword evidence="4" id="KW-0677">Repeat</keyword>
<dbReference type="InterPro" id="IPR003439">
    <property type="entry name" value="ABC_transporter-like_ATP-bd"/>
</dbReference>
<dbReference type="SUPFAM" id="SSF90123">
    <property type="entry name" value="ABC transporter transmembrane region"/>
    <property type="match status" value="1"/>
</dbReference>
<dbReference type="PROSITE" id="PS50893">
    <property type="entry name" value="ABC_TRANSPORTER_2"/>
    <property type="match status" value="1"/>
</dbReference>
<dbReference type="GO" id="GO:0005524">
    <property type="term" value="F:ATP binding"/>
    <property type="evidence" value="ECO:0007669"/>
    <property type="project" value="UniProtKB-KW"/>
</dbReference>
<proteinExistence type="predicted"/>